<comment type="caution">
    <text evidence="2">The sequence shown here is derived from an EMBL/GenBank/DDBJ whole genome shotgun (WGS) entry which is preliminary data.</text>
</comment>
<dbReference type="EMBL" id="CAAE01010501">
    <property type="protein sequence ID" value="CAF93175.1"/>
    <property type="molecule type" value="Genomic_DNA"/>
</dbReference>
<evidence type="ECO:0000256" key="1">
    <source>
        <dbReference type="SAM" id="MobiDB-lite"/>
    </source>
</evidence>
<name>Q4T1Q7_TETNG</name>
<feature type="region of interest" description="Disordered" evidence="1">
    <location>
        <begin position="51"/>
        <end position="86"/>
    </location>
</feature>
<organism evidence="2">
    <name type="scientific">Tetraodon nigroviridis</name>
    <name type="common">Spotted green pufferfish</name>
    <name type="synonym">Chelonodon nigroviridis</name>
    <dbReference type="NCBI Taxonomy" id="99883"/>
    <lineage>
        <taxon>Eukaryota</taxon>
        <taxon>Metazoa</taxon>
        <taxon>Chordata</taxon>
        <taxon>Craniata</taxon>
        <taxon>Vertebrata</taxon>
        <taxon>Euteleostomi</taxon>
        <taxon>Actinopterygii</taxon>
        <taxon>Neopterygii</taxon>
        <taxon>Teleostei</taxon>
        <taxon>Neoteleostei</taxon>
        <taxon>Acanthomorphata</taxon>
        <taxon>Eupercaria</taxon>
        <taxon>Tetraodontiformes</taxon>
        <taxon>Tetradontoidea</taxon>
        <taxon>Tetraodontidae</taxon>
        <taxon>Tetraodon</taxon>
    </lineage>
</organism>
<evidence type="ECO:0000313" key="2">
    <source>
        <dbReference type="EMBL" id="CAF93175.1"/>
    </source>
</evidence>
<sequence length="86" mass="9612">MVGGVFRCLSHERTRWTRSLFSFSENQMCLPEKKENSINRAELKLADVEVSRTHRSTRRSTQAQFPRCVSSGNAAGSEPAGPDLLS</sequence>
<reference evidence="2" key="1">
    <citation type="journal article" date="2004" name="Nature">
        <title>Genome duplication in the teleost fish Tetraodon nigroviridis reveals the early vertebrate proto-karyotype.</title>
        <authorList>
            <person name="Jaillon O."/>
            <person name="Aury J.-M."/>
            <person name="Brunet F."/>
            <person name="Petit J.-L."/>
            <person name="Stange-Thomann N."/>
            <person name="Mauceli E."/>
            <person name="Bouneau L."/>
            <person name="Fischer C."/>
            <person name="Ozouf-Costaz C."/>
            <person name="Bernot A."/>
            <person name="Nicaud S."/>
            <person name="Jaffe D."/>
            <person name="Fisher S."/>
            <person name="Lutfalla G."/>
            <person name="Dossat C."/>
            <person name="Segurens B."/>
            <person name="Dasilva C."/>
            <person name="Salanoubat M."/>
            <person name="Levy M."/>
            <person name="Boudet N."/>
            <person name="Castellano S."/>
            <person name="Anthouard V."/>
            <person name="Jubin C."/>
            <person name="Castelli V."/>
            <person name="Katinka M."/>
            <person name="Vacherie B."/>
            <person name="Biemont C."/>
            <person name="Skalli Z."/>
            <person name="Cattolico L."/>
            <person name="Poulain J."/>
            <person name="De Berardinis V."/>
            <person name="Cruaud C."/>
            <person name="Duprat S."/>
            <person name="Brottier P."/>
            <person name="Coutanceau J.-P."/>
            <person name="Gouzy J."/>
            <person name="Parra G."/>
            <person name="Lardier G."/>
            <person name="Chapple C."/>
            <person name="McKernan K.J."/>
            <person name="McEwan P."/>
            <person name="Bosak S."/>
            <person name="Kellis M."/>
            <person name="Volff J.-N."/>
            <person name="Guigo R."/>
            <person name="Zody M.C."/>
            <person name="Mesirov J."/>
            <person name="Lindblad-Toh K."/>
            <person name="Birren B."/>
            <person name="Nusbaum C."/>
            <person name="Kahn D."/>
            <person name="Robinson-Rechavi M."/>
            <person name="Laudet V."/>
            <person name="Schachter V."/>
            <person name="Quetier F."/>
            <person name="Saurin W."/>
            <person name="Scarpelli C."/>
            <person name="Wincker P."/>
            <person name="Lander E.S."/>
            <person name="Weissenbach J."/>
            <person name="Roest Crollius H."/>
        </authorList>
    </citation>
    <scope>NUCLEOTIDE SEQUENCE [LARGE SCALE GENOMIC DNA]</scope>
</reference>
<dbReference type="AlphaFoldDB" id="Q4T1Q7"/>
<proteinExistence type="predicted"/>
<protein>
    <submittedName>
        <fullName evidence="2">(spotted green pufferfish) hypothetical protein</fullName>
    </submittedName>
</protein>
<gene>
    <name evidence="2" type="ORF">GSTENG00008688001</name>
</gene>
<reference evidence="2" key="2">
    <citation type="submission" date="2004-02" db="EMBL/GenBank/DDBJ databases">
        <authorList>
            <consortium name="Genoscope"/>
            <consortium name="Whitehead Institute Centre for Genome Research"/>
        </authorList>
    </citation>
    <scope>NUCLEOTIDE SEQUENCE</scope>
</reference>
<accession>Q4T1Q7</accession>
<dbReference type="KEGG" id="tng:GSTEN00008688G001"/>